<dbReference type="SUPFAM" id="SSF51120">
    <property type="entry name" value="beta-Roll"/>
    <property type="match status" value="1"/>
</dbReference>
<dbReference type="AlphaFoldDB" id="A0A838BTN0"/>
<dbReference type="RefSeq" id="WP_181054079.1">
    <property type="nucleotide sequence ID" value="NZ_JACDXJ010000001.1"/>
</dbReference>
<dbReference type="PROSITE" id="PS00330">
    <property type="entry name" value="HEMOLYSIN_CALCIUM"/>
    <property type="match status" value="1"/>
</dbReference>
<dbReference type="GO" id="GO:0016020">
    <property type="term" value="C:membrane"/>
    <property type="evidence" value="ECO:0007669"/>
    <property type="project" value="InterPro"/>
</dbReference>
<dbReference type="GO" id="GO:0005615">
    <property type="term" value="C:extracellular space"/>
    <property type="evidence" value="ECO:0007669"/>
    <property type="project" value="InterPro"/>
</dbReference>
<proteinExistence type="predicted"/>
<dbReference type="SUPFAM" id="SSF49313">
    <property type="entry name" value="Cadherin-like"/>
    <property type="match status" value="1"/>
</dbReference>
<comment type="caution">
    <text evidence="2">The sequence shown here is derived from an EMBL/GenBank/DDBJ whole genome shotgun (WGS) entry which is preliminary data.</text>
</comment>
<dbReference type="PRINTS" id="PR00313">
    <property type="entry name" value="CABNDNGRPT"/>
</dbReference>
<organism evidence="2 3">
    <name type="scientific">Microvirga mediterraneensis</name>
    <dbReference type="NCBI Taxonomy" id="2754695"/>
    <lineage>
        <taxon>Bacteria</taxon>
        <taxon>Pseudomonadati</taxon>
        <taxon>Pseudomonadota</taxon>
        <taxon>Alphaproteobacteria</taxon>
        <taxon>Hyphomicrobiales</taxon>
        <taxon>Methylobacteriaceae</taxon>
        <taxon>Microvirga</taxon>
    </lineage>
</organism>
<dbReference type="EMBL" id="JACDXJ010000001">
    <property type="protein sequence ID" value="MBA1158718.1"/>
    <property type="molecule type" value="Genomic_DNA"/>
</dbReference>
<dbReference type="PROSITE" id="PS50268">
    <property type="entry name" value="CADHERIN_2"/>
    <property type="match status" value="1"/>
</dbReference>
<gene>
    <name evidence="2" type="ORF">H0S73_21680</name>
</gene>
<feature type="domain" description="Cadherin" evidence="1">
    <location>
        <begin position="124"/>
        <end position="220"/>
    </location>
</feature>
<name>A0A838BTN0_9HYPH</name>
<dbReference type="Pfam" id="PF00353">
    <property type="entry name" value="HemolysinCabind"/>
    <property type="match status" value="1"/>
</dbReference>
<dbReference type="CDD" id="cd11304">
    <property type="entry name" value="Cadherin_repeat"/>
    <property type="match status" value="1"/>
</dbReference>
<dbReference type="GO" id="GO:0005509">
    <property type="term" value="F:calcium ion binding"/>
    <property type="evidence" value="ECO:0007669"/>
    <property type="project" value="InterPro"/>
</dbReference>
<accession>A0A838BTN0</accession>
<protein>
    <recommendedName>
        <fullName evidence="1">Cadherin domain-containing protein</fullName>
    </recommendedName>
</protein>
<dbReference type="Gene3D" id="2.150.10.10">
    <property type="entry name" value="Serralysin-like metalloprotease, C-terminal"/>
    <property type="match status" value="1"/>
</dbReference>
<dbReference type="GO" id="GO:0007156">
    <property type="term" value="P:homophilic cell adhesion via plasma membrane adhesion molecules"/>
    <property type="evidence" value="ECO:0007669"/>
    <property type="project" value="InterPro"/>
</dbReference>
<evidence type="ECO:0000313" key="3">
    <source>
        <dbReference type="Proteomes" id="UP000572984"/>
    </source>
</evidence>
<evidence type="ECO:0000313" key="2">
    <source>
        <dbReference type="EMBL" id="MBA1158718.1"/>
    </source>
</evidence>
<evidence type="ECO:0000259" key="1">
    <source>
        <dbReference type="PROSITE" id="PS50268"/>
    </source>
</evidence>
<dbReference type="InterPro" id="IPR001343">
    <property type="entry name" value="Hemolysn_Ca-bd"/>
</dbReference>
<reference evidence="2 3" key="1">
    <citation type="submission" date="2020-07" db="EMBL/GenBank/DDBJ databases">
        <title>Draft genome and description of Microvirga mediterraneensis Marseille-Q2068 sp. nov.</title>
        <authorList>
            <person name="Boxberger M."/>
        </authorList>
    </citation>
    <scope>NUCLEOTIDE SEQUENCE [LARGE SCALE GENOMIC DNA]</scope>
    <source>
        <strain evidence="2 3">Marseille-Q2068</strain>
    </source>
</reference>
<dbReference type="Proteomes" id="UP000572984">
    <property type="component" value="Unassembled WGS sequence"/>
</dbReference>
<dbReference type="InterPro" id="IPR011049">
    <property type="entry name" value="Serralysin-like_metalloprot_C"/>
</dbReference>
<dbReference type="InterPro" id="IPR015919">
    <property type="entry name" value="Cadherin-like_sf"/>
</dbReference>
<sequence length="365" mass="38620">MTLIRIGEEVQITGDMPHFDYEVTGSSVAALPNGGWVIVWSAVVESRTQVLAQVFNPLGIAYGPPERVNKFNPTSETIHPVVTALSDGSWVVTWADVTDSGDTIYQGHFAGIAPPQLSLHAGPIAEASGTGALIGNLSLANANPTDTGTMHYQLVDDAGGRFMLEGAQLKVRDGLKLDYEQATAHTITVKVVGSTGFSLTQTLTVQVGDVARENVMGNDFAHYLVGGADIDIFNGLGGNDTLSGGSGKDTLTGGAGKDAFVFNTKPNKKTNLDTIKDFRAKDDDIWLDDAVFKGIGKAGTMAAPKKIDAKAFYSGSKAHDSNDRIIWNKDKGVLYYDPDGVGSKAQIAIAKLPKKALSAGDFFVI</sequence>
<keyword evidence="3" id="KW-1185">Reference proteome</keyword>
<dbReference type="InterPro" id="IPR002126">
    <property type="entry name" value="Cadherin-like_dom"/>
</dbReference>
<dbReference type="InterPro" id="IPR018511">
    <property type="entry name" value="Hemolysin-typ_Ca-bd_CS"/>
</dbReference>